<dbReference type="Proteomes" id="UP001257739">
    <property type="component" value="Unassembled WGS sequence"/>
</dbReference>
<dbReference type="SMART" id="SM00822">
    <property type="entry name" value="PKS_KR"/>
    <property type="match status" value="1"/>
</dbReference>
<comment type="caution">
    <text evidence="4">The sequence shown here is derived from an EMBL/GenBank/DDBJ whole genome shotgun (WGS) entry which is preliminary data.</text>
</comment>
<dbReference type="Pfam" id="PF13561">
    <property type="entry name" value="adh_short_C2"/>
    <property type="match status" value="1"/>
</dbReference>
<organism evidence="4 5">
    <name type="scientific">Aeromicrobium panaciterrae</name>
    <dbReference type="NCBI Taxonomy" id="363861"/>
    <lineage>
        <taxon>Bacteria</taxon>
        <taxon>Bacillati</taxon>
        <taxon>Actinomycetota</taxon>
        <taxon>Actinomycetes</taxon>
        <taxon>Propionibacteriales</taxon>
        <taxon>Nocardioidaceae</taxon>
        <taxon>Aeromicrobium</taxon>
    </lineage>
</organism>
<comment type="similarity">
    <text evidence="1">Belongs to the short-chain dehydrogenases/reductases (SDR) family.</text>
</comment>
<evidence type="ECO:0000313" key="4">
    <source>
        <dbReference type="EMBL" id="MDR7086405.1"/>
    </source>
</evidence>
<evidence type="ECO:0000256" key="2">
    <source>
        <dbReference type="ARBA" id="ARBA00023002"/>
    </source>
</evidence>
<dbReference type="EMBL" id="JAVDWH010000001">
    <property type="protein sequence ID" value="MDR7086405.1"/>
    <property type="molecule type" value="Genomic_DNA"/>
</dbReference>
<keyword evidence="2" id="KW-0560">Oxidoreductase</keyword>
<dbReference type="InterPro" id="IPR036291">
    <property type="entry name" value="NAD(P)-bd_dom_sf"/>
</dbReference>
<dbReference type="SUPFAM" id="SSF51735">
    <property type="entry name" value="NAD(P)-binding Rossmann-fold domains"/>
    <property type="match status" value="1"/>
</dbReference>
<reference evidence="4 5" key="1">
    <citation type="submission" date="2023-07" db="EMBL/GenBank/DDBJ databases">
        <title>Sorghum-associated microbial communities from plants grown in Nebraska, USA.</title>
        <authorList>
            <person name="Schachtman D."/>
        </authorList>
    </citation>
    <scope>NUCLEOTIDE SEQUENCE [LARGE SCALE GENOMIC DNA]</scope>
    <source>
        <strain evidence="4 5">BE248</strain>
    </source>
</reference>
<dbReference type="CDD" id="cd05233">
    <property type="entry name" value="SDR_c"/>
    <property type="match status" value="1"/>
</dbReference>
<dbReference type="PRINTS" id="PR00081">
    <property type="entry name" value="GDHRDH"/>
</dbReference>
<dbReference type="PANTHER" id="PTHR43943">
    <property type="entry name" value="DEHYDROGENASE/REDUCTASE (SDR FAMILY) MEMBER 4"/>
    <property type="match status" value="1"/>
</dbReference>
<dbReference type="InterPro" id="IPR002347">
    <property type="entry name" value="SDR_fam"/>
</dbReference>
<feature type="domain" description="Ketoreductase" evidence="3">
    <location>
        <begin position="2"/>
        <end position="183"/>
    </location>
</feature>
<evidence type="ECO:0000313" key="5">
    <source>
        <dbReference type="Proteomes" id="UP001257739"/>
    </source>
</evidence>
<evidence type="ECO:0000259" key="3">
    <source>
        <dbReference type="SMART" id="SM00822"/>
    </source>
</evidence>
<gene>
    <name evidence="4" type="ORF">J2X11_001244</name>
</gene>
<dbReference type="PRINTS" id="PR00080">
    <property type="entry name" value="SDRFAMILY"/>
</dbReference>
<sequence>MAIVTGSSDGIGFATAQRLLQSGATVVVNGRDLAKLDAACARLEEFTGEQSQVVGVVGDAADEQTLDQLIITAESLGGVHIAVANVGGGTVGVGVDDLTREALQKMWDFNVVSTALLIQRVAPVMRTQGYGRVVTVSSFAGRRYGRVSGPDYSAAKAAVSGLTRHAAAELAPFGVTVNCVAPGIIATSRALGMVAEKNSESTDSQTTPIGRMGTPDEVAAAIAFLASPDASFITGVTLDVSGGAFMG</sequence>
<dbReference type="RefSeq" id="WP_309968174.1">
    <property type="nucleotide sequence ID" value="NZ_JAVDWH010000001.1"/>
</dbReference>
<keyword evidence="5" id="KW-1185">Reference proteome</keyword>
<dbReference type="InterPro" id="IPR057326">
    <property type="entry name" value="KR_dom"/>
</dbReference>
<evidence type="ECO:0000256" key="1">
    <source>
        <dbReference type="ARBA" id="ARBA00006484"/>
    </source>
</evidence>
<accession>A0ABU1UMP9</accession>
<dbReference type="PANTHER" id="PTHR43943:SF17">
    <property type="entry name" value="3-PHENYLPROPIONATE-DIHYDRODIOL_CINNAMIC ACID-DIHYDRODIOL DEHYDROGENASE"/>
    <property type="match status" value="1"/>
</dbReference>
<name>A0ABU1UMP9_9ACTN</name>
<protein>
    <submittedName>
        <fullName evidence="4">NAD(P)-dependent dehydrogenase (Short-subunit alcohol dehydrogenase family)</fullName>
    </submittedName>
</protein>
<dbReference type="Gene3D" id="3.40.50.720">
    <property type="entry name" value="NAD(P)-binding Rossmann-like Domain"/>
    <property type="match status" value="1"/>
</dbReference>
<proteinExistence type="inferred from homology"/>